<feature type="transmembrane region" description="Helical" evidence="5">
    <location>
        <begin position="37"/>
        <end position="57"/>
    </location>
</feature>
<feature type="transmembrane region" description="Helical" evidence="5">
    <location>
        <begin position="245"/>
        <end position="266"/>
    </location>
</feature>
<feature type="transmembrane region" description="Helical" evidence="5">
    <location>
        <begin position="12"/>
        <end position="31"/>
    </location>
</feature>
<keyword evidence="4 5" id="KW-0472">Membrane</keyword>
<dbReference type="AlphaFoldDB" id="Q2CBF7"/>
<feature type="transmembrane region" description="Helical" evidence="5">
    <location>
        <begin position="186"/>
        <end position="205"/>
    </location>
</feature>
<dbReference type="STRING" id="314256.OG2516_07385"/>
<evidence type="ECO:0000256" key="4">
    <source>
        <dbReference type="ARBA" id="ARBA00023136"/>
    </source>
</evidence>
<dbReference type="PANTHER" id="PTHR32322">
    <property type="entry name" value="INNER MEMBRANE TRANSPORTER"/>
    <property type="match status" value="1"/>
</dbReference>
<feature type="transmembrane region" description="Helical" evidence="5">
    <location>
        <begin position="131"/>
        <end position="150"/>
    </location>
</feature>
<evidence type="ECO:0000256" key="2">
    <source>
        <dbReference type="ARBA" id="ARBA00022692"/>
    </source>
</evidence>
<feature type="transmembrane region" description="Helical" evidence="5">
    <location>
        <begin position="272"/>
        <end position="293"/>
    </location>
</feature>
<name>Q2CBF7_OCEGH</name>
<keyword evidence="2 5" id="KW-0812">Transmembrane</keyword>
<keyword evidence="8" id="KW-1185">Reference proteome</keyword>
<evidence type="ECO:0000259" key="6">
    <source>
        <dbReference type="Pfam" id="PF00892"/>
    </source>
</evidence>
<dbReference type="EMBL" id="AAOT01000039">
    <property type="protein sequence ID" value="EAR50006.1"/>
    <property type="molecule type" value="Genomic_DNA"/>
</dbReference>
<feature type="domain" description="EamA" evidence="6">
    <location>
        <begin position="156"/>
        <end position="285"/>
    </location>
</feature>
<dbReference type="InterPro" id="IPR000620">
    <property type="entry name" value="EamA_dom"/>
</dbReference>
<evidence type="ECO:0000256" key="1">
    <source>
        <dbReference type="ARBA" id="ARBA00004141"/>
    </source>
</evidence>
<protein>
    <submittedName>
        <fullName evidence="7">Membrane protein, putative</fullName>
    </submittedName>
</protein>
<comment type="caution">
    <text evidence="7">The sequence shown here is derived from an EMBL/GenBank/DDBJ whole genome shotgun (WGS) entry which is preliminary data.</text>
</comment>
<feature type="domain" description="EamA" evidence="6">
    <location>
        <begin position="11"/>
        <end position="142"/>
    </location>
</feature>
<dbReference type="PANTHER" id="PTHR32322:SF9">
    <property type="entry name" value="AMINO-ACID METABOLITE EFFLUX PUMP-RELATED"/>
    <property type="match status" value="1"/>
</dbReference>
<feature type="transmembrane region" description="Helical" evidence="5">
    <location>
        <begin position="156"/>
        <end position="174"/>
    </location>
</feature>
<dbReference type="InterPro" id="IPR050638">
    <property type="entry name" value="AA-Vitamin_Transporters"/>
</dbReference>
<dbReference type="Proteomes" id="UP000003635">
    <property type="component" value="Unassembled WGS sequence"/>
</dbReference>
<reference evidence="7 8" key="1">
    <citation type="journal article" date="2010" name="J. Bacteriol.">
        <title>Genome sequences of Oceanicola granulosus HTCC2516(T) and Oceanicola batsensis HTCC2597(TDelta).</title>
        <authorList>
            <person name="Thrash J.C."/>
            <person name="Cho J.C."/>
            <person name="Vergin K.L."/>
            <person name="Giovannoni S.J."/>
        </authorList>
    </citation>
    <scope>NUCLEOTIDE SEQUENCE [LARGE SCALE GENOMIC DNA]</scope>
    <source>
        <strain evidence="8">ATCC BAA-861 / DSM 15982 / KCTC 12143 / HTCC2516</strain>
    </source>
</reference>
<proteinExistence type="predicted"/>
<evidence type="ECO:0000256" key="5">
    <source>
        <dbReference type="SAM" id="Phobius"/>
    </source>
</evidence>
<feature type="transmembrane region" description="Helical" evidence="5">
    <location>
        <begin position="217"/>
        <end position="238"/>
    </location>
</feature>
<organism evidence="7 8">
    <name type="scientific">Oceanicola granulosus (strain ATCC BAA-861 / DSM 15982 / KCTC 12143 / HTCC2516)</name>
    <dbReference type="NCBI Taxonomy" id="314256"/>
    <lineage>
        <taxon>Bacteria</taxon>
        <taxon>Pseudomonadati</taxon>
        <taxon>Pseudomonadota</taxon>
        <taxon>Alphaproteobacteria</taxon>
        <taxon>Rhodobacterales</taxon>
        <taxon>Roseobacteraceae</taxon>
        <taxon>Oceanicola</taxon>
    </lineage>
</organism>
<gene>
    <name evidence="7" type="ORF">OG2516_07385</name>
</gene>
<accession>Q2CBF7</accession>
<dbReference type="InterPro" id="IPR037185">
    <property type="entry name" value="EmrE-like"/>
</dbReference>
<feature type="transmembrane region" description="Helical" evidence="5">
    <location>
        <begin position="69"/>
        <end position="91"/>
    </location>
</feature>
<dbReference type="Pfam" id="PF00892">
    <property type="entry name" value="EamA"/>
    <property type="match status" value="2"/>
</dbReference>
<sequence length="308" mass="32199">MTEAPTRANWLSILLLGLIWGGTFMVVRIALDGYGPITVACARTTLGAAATLALMVALRKPMPPASARLWGYIVAIGVTSTALPFFLLSWGQQFVPSAFAGLTIAAIPLFLLPMAHFFADDPLSLRKLGGVTLGFAGALVLIGPGLAQLGAGGEPLGQLACLAATVCYAASSTLTRRCPPIDPFALAALTLVVGAAVLVPAMLVFEGVPAVAPGAPTVAIIALGLLPTALAVVLRTLVIRSAGPVFMTLVNYQVPLWSMLFGWLVLSEQLPGRFFAALGLILIGLGVSQWPSLRRLARRVRREERVPG</sequence>
<keyword evidence="3 5" id="KW-1133">Transmembrane helix</keyword>
<feature type="transmembrane region" description="Helical" evidence="5">
    <location>
        <begin position="97"/>
        <end position="119"/>
    </location>
</feature>
<comment type="subcellular location">
    <subcellularLocation>
        <location evidence="1">Membrane</location>
        <topology evidence="1">Multi-pass membrane protein</topology>
    </subcellularLocation>
</comment>
<evidence type="ECO:0000313" key="8">
    <source>
        <dbReference type="Proteomes" id="UP000003635"/>
    </source>
</evidence>
<dbReference type="eggNOG" id="COG0697">
    <property type="taxonomic scope" value="Bacteria"/>
</dbReference>
<evidence type="ECO:0000313" key="7">
    <source>
        <dbReference type="EMBL" id="EAR50006.1"/>
    </source>
</evidence>
<dbReference type="GO" id="GO:0016020">
    <property type="term" value="C:membrane"/>
    <property type="evidence" value="ECO:0007669"/>
    <property type="project" value="UniProtKB-SubCell"/>
</dbReference>
<dbReference type="HOGENOM" id="CLU_033863_5_2_5"/>
<dbReference type="RefSeq" id="WP_007255002.1">
    <property type="nucleotide sequence ID" value="NZ_CH724107.1"/>
</dbReference>
<dbReference type="OrthoDB" id="9810556at2"/>
<dbReference type="SUPFAM" id="SSF103481">
    <property type="entry name" value="Multidrug resistance efflux transporter EmrE"/>
    <property type="match status" value="2"/>
</dbReference>
<evidence type="ECO:0000256" key="3">
    <source>
        <dbReference type="ARBA" id="ARBA00022989"/>
    </source>
</evidence>